<proteinExistence type="predicted"/>
<dbReference type="Proteomes" id="UP000284706">
    <property type="component" value="Unassembled WGS sequence"/>
</dbReference>
<organism evidence="1 2">
    <name type="scientific">Gymnopilus dilepis</name>
    <dbReference type="NCBI Taxonomy" id="231916"/>
    <lineage>
        <taxon>Eukaryota</taxon>
        <taxon>Fungi</taxon>
        <taxon>Dikarya</taxon>
        <taxon>Basidiomycota</taxon>
        <taxon>Agaricomycotina</taxon>
        <taxon>Agaricomycetes</taxon>
        <taxon>Agaricomycetidae</taxon>
        <taxon>Agaricales</taxon>
        <taxon>Agaricineae</taxon>
        <taxon>Hymenogastraceae</taxon>
        <taxon>Gymnopilus</taxon>
    </lineage>
</organism>
<dbReference type="STRING" id="231916.A0A409YRG9"/>
<dbReference type="EMBL" id="NHYE01000456">
    <property type="protein sequence ID" value="PPR05607.1"/>
    <property type="molecule type" value="Genomic_DNA"/>
</dbReference>
<gene>
    <name evidence="1" type="ORF">CVT26_009128</name>
</gene>
<evidence type="ECO:0000313" key="2">
    <source>
        <dbReference type="Proteomes" id="UP000284706"/>
    </source>
</evidence>
<dbReference type="InParanoid" id="A0A409YRG9"/>
<evidence type="ECO:0000313" key="1">
    <source>
        <dbReference type="EMBL" id="PPR05607.1"/>
    </source>
</evidence>
<dbReference type="AlphaFoldDB" id="A0A409YRG9"/>
<evidence type="ECO:0008006" key="3">
    <source>
        <dbReference type="Google" id="ProtNLM"/>
    </source>
</evidence>
<accession>A0A409YRG9</accession>
<name>A0A409YRG9_9AGAR</name>
<keyword evidence="2" id="KW-1185">Reference proteome</keyword>
<protein>
    <recommendedName>
        <fullName evidence="3">F-box domain-containing protein</fullName>
    </recommendedName>
</protein>
<comment type="caution">
    <text evidence="1">The sequence shown here is derived from an EMBL/GenBank/DDBJ whole genome shotgun (WGS) entry which is preliminary data.</text>
</comment>
<reference evidence="1 2" key="1">
    <citation type="journal article" date="2018" name="Evol. Lett.">
        <title>Horizontal gene cluster transfer increased hallucinogenic mushroom diversity.</title>
        <authorList>
            <person name="Reynolds H.T."/>
            <person name="Vijayakumar V."/>
            <person name="Gluck-Thaler E."/>
            <person name="Korotkin H.B."/>
            <person name="Matheny P.B."/>
            <person name="Slot J.C."/>
        </authorList>
    </citation>
    <scope>NUCLEOTIDE SEQUENCE [LARGE SCALE GENOMIC DNA]</scope>
    <source>
        <strain evidence="1 2">SRW20</strain>
    </source>
</reference>
<sequence>MELLSLSGQLPLDIRLFYEGKGGCPEEEDVEVFRPFAQYLNKCSLRWHTLVLDLASPFLELIQEEETPNGMHCLSVRCTGGSCYLLDITRSAPTQLLLNRGVILGRDLQWGKMTVFHAERFCLEEIIRILEAAPHVECCRLDQVSFRWPWDPSQQCVTPLALTDLDINFSSSDAARHFFNHFTLPSLTSFRSNFTSWQFADTSFIPFLQRSNCSFKLLELRHVEVDNTDVLELLRYATPSLRSLCISVEAATDGTRQCSLIDNLNELFSAHLTLDDSCRRPVSVEPILPYLTTFKLSMDAVWAVIYNRQKERKVIPPKLDKLIPGLFAPSARNEHLPLRPLHLVEIICGPFERTEAELPLLNKDSLDYISQLRRGGIEIDLKALIWKGCHEISATDLCELSQEVEGEGSDVERV</sequence>